<dbReference type="PRINTS" id="PR00952">
    <property type="entry name" value="TYPE3IMQPROT"/>
</dbReference>
<dbReference type="InterPro" id="IPR006306">
    <property type="entry name" value="T3SS_HrpO"/>
</dbReference>
<name>A0ABT1WDF0_9BURK</name>
<evidence type="ECO:0000256" key="3">
    <source>
        <dbReference type="ARBA" id="ARBA00022475"/>
    </source>
</evidence>
<keyword evidence="5 7" id="KW-1133">Transmembrane helix</keyword>
<protein>
    <submittedName>
        <fullName evidence="8">Type III secretion system export apparatus subunit SctS</fullName>
    </submittedName>
</protein>
<evidence type="ECO:0000256" key="2">
    <source>
        <dbReference type="ARBA" id="ARBA00006156"/>
    </source>
</evidence>
<keyword evidence="3" id="KW-1003">Cell membrane</keyword>
<dbReference type="EMBL" id="JANIGO010000001">
    <property type="protein sequence ID" value="MCQ8895549.1"/>
    <property type="molecule type" value="Genomic_DNA"/>
</dbReference>
<evidence type="ECO:0000256" key="6">
    <source>
        <dbReference type="ARBA" id="ARBA00023136"/>
    </source>
</evidence>
<dbReference type="Pfam" id="PF01313">
    <property type="entry name" value="Bac_export_3"/>
    <property type="match status" value="1"/>
</dbReference>
<accession>A0ABT1WDF0</accession>
<evidence type="ECO:0000313" key="9">
    <source>
        <dbReference type="Proteomes" id="UP001204142"/>
    </source>
</evidence>
<organism evidence="8 9">
    <name type="scientific">Limnobacter humi</name>
    <dbReference type="NCBI Taxonomy" id="1778671"/>
    <lineage>
        <taxon>Bacteria</taxon>
        <taxon>Pseudomonadati</taxon>
        <taxon>Pseudomonadota</taxon>
        <taxon>Betaproteobacteria</taxon>
        <taxon>Burkholderiales</taxon>
        <taxon>Burkholderiaceae</taxon>
        <taxon>Limnobacter</taxon>
    </lineage>
</organism>
<comment type="similarity">
    <text evidence="2">Belongs to the FliQ/MopD/SpaQ family.</text>
</comment>
<reference evidence="8 9" key="1">
    <citation type="submission" date="2022-07" db="EMBL/GenBank/DDBJ databases">
        <authorList>
            <person name="Xamxidin M."/>
            <person name="Wu M."/>
        </authorList>
    </citation>
    <scope>NUCLEOTIDE SEQUENCE [LARGE SCALE GENOMIC DNA]</scope>
    <source>
        <strain evidence="8 9">NBRC 111650</strain>
    </source>
</reference>
<dbReference type="RefSeq" id="WP_256763229.1">
    <property type="nucleotide sequence ID" value="NZ_JANIGO010000001.1"/>
</dbReference>
<dbReference type="InterPro" id="IPR002191">
    <property type="entry name" value="Bac_export_3"/>
</dbReference>
<gene>
    <name evidence="8" type="primary">sctS</name>
    <name evidence="8" type="ORF">NQT62_03720</name>
</gene>
<comment type="caution">
    <text evidence="8">The sequence shown here is derived from an EMBL/GenBank/DDBJ whole genome shotgun (WGS) entry which is preliminary data.</text>
</comment>
<comment type="subcellular location">
    <subcellularLocation>
        <location evidence="1">Cell membrane</location>
        <topology evidence="1">Multi-pass membrane protein</topology>
    </subcellularLocation>
</comment>
<feature type="transmembrane region" description="Helical" evidence="7">
    <location>
        <begin position="44"/>
        <end position="65"/>
    </location>
</feature>
<dbReference type="PANTHER" id="PTHR34040:SF2">
    <property type="entry name" value="FLAGELLAR BIOSYNTHETIC PROTEIN FLIQ"/>
    <property type="match status" value="1"/>
</dbReference>
<keyword evidence="6 7" id="KW-0472">Membrane</keyword>
<dbReference type="PANTHER" id="PTHR34040">
    <property type="entry name" value="FLAGELLAR BIOSYNTHETIC PROTEIN FLIQ"/>
    <property type="match status" value="1"/>
</dbReference>
<evidence type="ECO:0000256" key="5">
    <source>
        <dbReference type="ARBA" id="ARBA00022989"/>
    </source>
</evidence>
<sequence length="86" mass="9402">MLSYYIKQALLITLYISAPVVLMTVIVGLVLGILQAVMQLQDQALPFAVKLVGTVFIFLILGGWMSQLLVQFAESLFASIPSMPTL</sequence>
<evidence type="ECO:0000313" key="8">
    <source>
        <dbReference type="EMBL" id="MCQ8895549.1"/>
    </source>
</evidence>
<dbReference type="Proteomes" id="UP001204142">
    <property type="component" value="Unassembled WGS sequence"/>
</dbReference>
<evidence type="ECO:0000256" key="7">
    <source>
        <dbReference type="SAM" id="Phobius"/>
    </source>
</evidence>
<dbReference type="NCBIfam" id="TIGR01403">
    <property type="entry name" value="fliQ_rel_III"/>
    <property type="match status" value="1"/>
</dbReference>
<proteinExistence type="inferred from homology"/>
<feature type="transmembrane region" description="Helical" evidence="7">
    <location>
        <begin position="12"/>
        <end position="38"/>
    </location>
</feature>
<keyword evidence="9" id="KW-1185">Reference proteome</keyword>
<evidence type="ECO:0000256" key="4">
    <source>
        <dbReference type="ARBA" id="ARBA00022692"/>
    </source>
</evidence>
<evidence type="ECO:0000256" key="1">
    <source>
        <dbReference type="ARBA" id="ARBA00004651"/>
    </source>
</evidence>
<dbReference type="PIRSF" id="PIRSF004669">
    <property type="entry name" value="FliQ"/>
    <property type="match status" value="1"/>
</dbReference>
<keyword evidence="4 7" id="KW-0812">Transmembrane</keyword>